<name>A0A1L7RN95_9ACTO</name>
<evidence type="ECO:0000256" key="7">
    <source>
        <dbReference type="ARBA" id="ARBA00023136"/>
    </source>
</evidence>
<dbReference type="CDD" id="cd06550">
    <property type="entry name" value="TM_ABC_iron-siderophores_like"/>
    <property type="match status" value="1"/>
</dbReference>
<evidence type="ECO:0000256" key="1">
    <source>
        <dbReference type="ARBA" id="ARBA00004651"/>
    </source>
</evidence>
<gene>
    <name evidence="9" type="ORF">AAM4_1116</name>
</gene>
<comment type="subcellular location">
    <subcellularLocation>
        <location evidence="1">Cell membrane</location>
        <topology evidence="1">Multi-pass membrane protein</topology>
    </subcellularLocation>
</comment>
<feature type="transmembrane region" description="Helical" evidence="8">
    <location>
        <begin position="24"/>
        <end position="42"/>
    </location>
</feature>
<sequence>MSAPAASVEPGFTAAGRRRRRRRYLAVTTALAALVACLWWLMLLSGTTWYSPAEVVAVIAGRDVPGAAFAVGQLRLPRAMLGLLAGAAFGMAGRTSQTMLRNQLASPDVIGITSGASMAAVFAILVLGWSGMRVNLLALVCGLGTALVIYLLSGTGSTQGGRLILIGIGISAMFSSVISYLQLRASIYSVADAMRWLSGSLGDASWAQVPLLAGAVVLLGGALLALGRNLTTLSLGEEAATGLGVHVDRTRLALLLSTVALAAFATAATGPIAFVAFLAGPLTARLVGRTDRALLAPSALMGAAIVLGADLAGQHLFPTALPVGVVTGIVGAPYLLLQLVRLNREGASA</sequence>
<dbReference type="GO" id="GO:0033214">
    <property type="term" value="P:siderophore-iron import into cell"/>
    <property type="evidence" value="ECO:0007669"/>
    <property type="project" value="TreeGrafter"/>
</dbReference>
<dbReference type="GO" id="GO:0022857">
    <property type="term" value="F:transmembrane transporter activity"/>
    <property type="evidence" value="ECO:0007669"/>
    <property type="project" value="InterPro"/>
</dbReference>
<dbReference type="PANTHER" id="PTHR30472">
    <property type="entry name" value="FERRIC ENTEROBACTIN TRANSPORT SYSTEM PERMEASE PROTEIN"/>
    <property type="match status" value="1"/>
</dbReference>
<feature type="transmembrane region" description="Helical" evidence="8">
    <location>
        <begin position="204"/>
        <end position="226"/>
    </location>
</feature>
<dbReference type="InterPro" id="IPR000522">
    <property type="entry name" value="ABC_transptr_permease_BtuC"/>
</dbReference>
<keyword evidence="5 8" id="KW-0812">Transmembrane</keyword>
<keyword evidence="3" id="KW-0813">Transport</keyword>
<feature type="transmembrane region" description="Helical" evidence="8">
    <location>
        <begin position="164"/>
        <end position="183"/>
    </location>
</feature>
<dbReference type="EMBL" id="LK995489">
    <property type="protein sequence ID" value="CED90948.1"/>
    <property type="molecule type" value="Genomic_DNA"/>
</dbReference>
<evidence type="ECO:0000256" key="3">
    <source>
        <dbReference type="ARBA" id="ARBA00022448"/>
    </source>
</evidence>
<keyword evidence="4" id="KW-1003">Cell membrane</keyword>
<accession>A0A1L7RN95</accession>
<comment type="similarity">
    <text evidence="2">Belongs to the binding-protein-dependent transport system permease family. FecCD subfamily.</text>
</comment>
<feature type="transmembrane region" description="Helical" evidence="8">
    <location>
        <begin position="319"/>
        <end position="337"/>
    </location>
</feature>
<dbReference type="Gene3D" id="1.10.3470.10">
    <property type="entry name" value="ABC transporter involved in vitamin B12 uptake, BtuC"/>
    <property type="match status" value="1"/>
</dbReference>
<dbReference type="InterPro" id="IPR037294">
    <property type="entry name" value="ABC_BtuC-like"/>
</dbReference>
<keyword evidence="6 8" id="KW-1133">Transmembrane helix</keyword>
<feature type="transmembrane region" description="Helical" evidence="8">
    <location>
        <begin position="252"/>
        <end position="282"/>
    </location>
</feature>
<evidence type="ECO:0000256" key="4">
    <source>
        <dbReference type="ARBA" id="ARBA00022475"/>
    </source>
</evidence>
<evidence type="ECO:0000256" key="2">
    <source>
        <dbReference type="ARBA" id="ARBA00007935"/>
    </source>
</evidence>
<dbReference type="AlphaFoldDB" id="A0A1L7RN95"/>
<proteinExistence type="inferred from homology"/>
<evidence type="ECO:0000313" key="9">
    <source>
        <dbReference type="EMBL" id="CED90948.1"/>
    </source>
</evidence>
<reference evidence="9" key="1">
    <citation type="submission" date="2014-07" db="EMBL/GenBank/DDBJ databases">
        <authorList>
            <person name="Zhang J.E."/>
            <person name="Yang H."/>
            <person name="Guo J."/>
            <person name="Deng Z."/>
            <person name="Luo H."/>
            <person name="Luo M."/>
            <person name="Zhao B."/>
        </authorList>
    </citation>
    <scope>NUCLEOTIDE SEQUENCE</scope>
    <source>
        <strain evidence="9">AM4</strain>
    </source>
</reference>
<dbReference type="RefSeq" id="WP_210579688.1">
    <property type="nucleotide sequence ID" value="NZ_LK995489.1"/>
</dbReference>
<protein>
    <submittedName>
        <fullName evidence="9">ABC 3 transport protein</fullName>
    </submittedName>
</protein>
<feature type="transmembrane region" description="Helical" evidence="8">
    <location>
        <begin position="134"/>
        <end position="152"/>
    </location>
</feature>
<evidence type="ECO:0000256" key="8">
    <source>
        <dbReference type="SAM" id="Phobius"/>
    </source>
</evidence>
<dbReference type="Pfam" id="PF01032">
    <property type="entry name" value="FecCD"/>
    <property type="match status" value="1"/>
</dbReference>
<evidence type="ECO:0000256" key="5">
    <source>
        <dbReference type="ARBA" id="ARBA00022692"/>
    </source>
</evidence>
<evidence type="ECO:0000256" key="6">
    <source>
        <dbReference type="ARBA" id="ARBA00022989"/>
    </source>
</evidence>
<dbReference type="GO" id="GO:0005886">
    <property type="term" value="C:plasma membrane"/>
    <property type="evidence" value="ECO:0007669"/>
    <property type="project" value="UniProtKB-SubCell"/>
</dbReference>
<feature type="transmembrane region" description="Helical" evidence="8">
    <location>
        <begin position="294"/>
        <end position="313"/>
    </location>
</feature>
<organism evidence="9">
    <name type="scientific">Actinomyces succiniciruminis</name>
    <dbReference type="NCBI Taxonomy" id="1522002"/>
    <lineage>
        <taxon>Bacteria</taxon>
        <taxon>Bacillati</taxon>
        <taxon>Actinomycetota</taxon>
        <taxon>Actinomycetes</taxon>
        <taxon>Actinomycetales</taxon>
        <taxon>Actinomycetaceae</taxon>
        <taxon>Actinomyces</taxon>
    </lineage>
</organism>
<dbReference type="PANTHER" id="PTHR30472:SF24">
    <property type="entry name" value="FERRIC ENTEROBACTIN TRANSPORT SYSTEM PERMEASE PROTEIN FEPG"/>
    <property type="match status" value="1"/>
</dbReference>
<dbReference type="SUPFAM" id="SSF81345">
    <property type="entry name" value="ABC transporter involved in vitamin B12 uptake, BtuC"/>
    <property type="match status" value="1"/>
</dbReference>
<keyword evidence="7 8" id="KW-0472">Membrane</keyword>
<feature type="transmembrane region" description="Helical" evidence="8">
    <location>
        <begin position="109"/>
        <end position="127"/>
    </location>
</feature>